<feature type="region of interest" description="Disordered" evidence="2">
    <location>
        <begin position="490"/>
        <end position="532"/>
    </location>
</feature>
<dbReference type="Proteomes" id="UP000826661">
    <property type="component" value="Chromosome I"/>
</dbReference>
<evidence type="ECO:0000259" key="4">
    <source>
        <dbReference type="PROSITE" id="PS50103"/>
    </source>
</evidence>
<keyword evidence="6" id="KW-1185">Reference proteome</keyword>
<reference evidence="5 6" key="1">
    <citation type="journal article" date="2021" name="BMC Genomics">
        <title>Telomere-to-telomere genome assembly of asparaginase-producing Trichoderma simmonsii.</title>
        <authorList>
            <person name="Chung D."/>
            <person name="Kwon Y.M."/>
            <person name="Yang Y."/>
        </authorList>
    </citation>
    <scope>NUCLEOTIDE SEQUENCE [LARGE SCALE GENOMIC DNA]</scope>
    <source>
        <strain evidence="5 6">GH-Sj1</strain>
    </source>
</reference>
<name>A0A8G0L4Q8_9HYPO</name>
<sequence length="532" mass="58529">MEKITMKFIKRLILLFCTASVANASRCGEFPATSRATTRSSTGVRDKRTTRTASTICLGPVRQQLDVRQSPSTIDIELDLLPLFKRSPSSLHCSPALYLLDLCLVYPGLFILVTFTVDPICCRLWFISRVMDRSIGLNSRPGSISCVPWSPETPAITPHLRDCSAEAVMERQMGLNHRQHHSFSGYFIQGFGQSGRDEVGQQLVAYPTIPHQQQHQVSFSTAGAAAAVPSRGLSSNNWRGFCPDGNVSPPSMKMNAAHGPVGMSQVERRGIVPQAPAAGAVSDGYAYYLNRGNGELTRLVPADMLPALNEIPPREPERRGMVVLPPLRGVPPKGMADMSQTVTVKACQIHGPRHPSDLVQNQIDRIVATSPSIPKKNKVYCDMWIHEGRCAFTQTGCKFKHEMPLDEASQKALGLFQGLPAWYKKQQEELNLWKSRDTSDAETSPTDSSSHNEFAWQNPNSSLGKTVPDKGKLDICHSSQATKSRVAQFVWGPIGPPNKQVADKDPWGKDFGNKMCDGETASSFSSEGRRVR</sequence>
<feature type="region of interest" description="Disordered" evidence="2">
    <location>
        <begin position="434"/>
        <end position="463"/>
    </location>
</feature>
<dbReference type="InterPro" id="IPR000571">
    <property type="entry name" value="Znf_CCCH"/>
</dbReference>
<keyword evidence="1" id="KW-0863">Zinc-finger</keyword>
<feature type="chain" id="PRO_5034022812" evidence="3">
    <location>
        <begin position="25"/>
        <end position="532"/>
    </location>
</feature>
<feature type="compositionally biased region" description="Polar residues" evidence="2">
    <location>
        <begin position="441"/>
        <end position="463"/>
    </location>
</feature>
<feature type="compositionally biased region" description="Basic and acidic residues" evidence="2">
    <location>
        <begin position="501"/>
        <end position="512"/>
    </location>
</feature>
<keyword evidence="1" id="KW-0479">Metal-binding</keyword>
<gene>
    <name evidence="5" type="ORF">H0G86_001902</name>
</gene>
<dbReference type="EMBL" id="CP075864">
    <property type="protein sequence ID" value="QYS94573.1"/>
    <property type="molecule type" value="Genomic_DNA"/>
</dbReference>
<evidence type="ECO:0000313" key="6">
    <source>
        <dbReference type="Proteomes" id="UP000826661"/>
    </source>
</evidence>
<evidence type="ECO:0000313" key="5">
    <source>
        <dbReference type="EMBL" id="QYS94573.1"/>
    </source>
</evidence>
<evidence type="ECO:0000256" key="3">
    <source>
        <dbReference type="SAM" id="SignalP"/>
    </source>
</evidence>
<organism evidence="5 6">
    <name type="scientific">Trichoderma simmonsii</name>
    <dbReference type="NCBI Taxonomy" id="1491479"/>
    <lineage>
        <taxon>Eukaryota</taxon>
        <taxon>Fungi</taxon>
        <taxon>Dikarya</taxon>
        <taxon>Ascomycota</taxon>
        <taxon>Pezizomycotina</taxon>
        <taxon>Sordariomycetes</taxon>
        <taxon>Hypocreomycetidae</taxon>
        <taxon>Hypocreales</taxon>
        <taxon>Hypocreaceae</taxon>
        <taxon>Trichoderma</taxon>
    </lineage>
</organism>
<evidence type="ECO:0000256" key="2">
    <source>
        <dbReference type="SAM" id="MobiDB-lite"/>
    </source>
</evidence>
<keyword evidence="3" id="KW-0732">Signal</keyword>
<accession>A0A8G0L4Q8</accession>
<feature type="zinc finger region" description="C3H1-type" evidence="1">
    <location>
        <begin position="375"/>
        <end position="404"/>
    </location>
</feature>
<dbReference type="AlphaFoldDB" id="A0A8G0L4Q8"/>
<keyword evidence="1" id="KW-0862">Zinc</keyword>
<protein>
    <submittedName>
        <fullName evidence="5">C3H1-type domain-containing protein</fullName>
    </submittedName>
</protein>
<feature type="domain" description="C3H1-type" evidence="4">
    <location>
        <begin position="375"/>
        <end position="404"/>
    </location>
</feature>
<evidence type="ECO:0000256" key="1">
    <source>
        <dbReference type="PROSITE-ProRule" id="PRU00723"/>
    </source>
</evidence>
<dbReference type="PROSITE" id="PS50103">
    <property type="entry name" value="ZF_C3H1"/>
    <property type="match status" value="1"/>
</dbReference>
<feature type="signal peptide" evidence="3">
    <location>
        <begin position="1"/>
        <end position="24"/>
    </location>
</feature>
<dbReference type="GO" id="GO:0008270">
    <property type="term" value="F:zinc ion binding"/>
    <property type="evidence" value="ECO:0007669"/>
    <property type="project" value="UniProtKB-KW"/>
</dbReference>
<proteinExistence type="predicted"/>